<proteinExistence type="predicted"/>
<keyword evidence="3" id="KW-1185">Reference proteome</keyword>
<comment type="caution">
    <text evidence="2">The sequence shown here is derived from an EMBL/GenBank/DDBJ whole genome shotgun (WGS) entry which is preliminary data.</text>
</comment>
<sequence length="122" mass="14459">MTMAKFKRETLQKQYNLPDLSDVVICFADRRIYAHKIILSMASDYFKAAFTDRFQEAYSKELKLYGDDQDALEWMFRWIYDVDLISSSDTPWESFELYSDLWAVSSKYQLPGLMDHVVEVVE</sequence>
<gene>
    <name evidence="2" type="ORF">AC578_5172</name>
</gene>
<dbReference type="PROSITE" id="PS50097">
    <property type="entry name" value="BTB"/>
    <property type="match status" value="1"/>
</dbReference>
<feature type="domain" description="BTB" evidence="1">
    <location>
        <begin position="21"/>
        <end position="88"/>
    </location>
</feature>
<dbReference type="InterPro" id="IPR000210">
    <property type="entry name" value="BTB/POZ_dom"/>
</dbReference>
<evidence type="ECO:0000313" key="3">
    <source>
        <dbReference type="Proteomes" id="UP000070133"/>
    </source>
</evidence>
<evidence type="ECO:0000313" key="2">
    <source>
        <dbReference type="EMBL" id="KXT03677.1"/>
    </source>
</evidence>
<accession>A0A139HMR8</accession>
<dbReference type="Proteomes" id="UP000070133">
    <property type="component" value="Unassembled WGS sequence"/>
</dbReference>
<organism evidence="2 3">
    <name type="scientific">Pseudocercospora eumusae</name>
    <dbReference type="NCBI Taxonomy" id="321146"/>
    <lineage>
        <taxon>Eukaryota</taxon>
        <taxon>Fungi</taxon>
        <taxon>Dikarya</taxon>
        <taxon>Ascomycota</taxon>
        <taxon>Pezizomycotina</taxon>
        <taxon>Dothideomycetes</taxon>
        <taxon>Dothideomycetidae</taxon>
        <taxon>Mycosphaerellales</taxon>
        <taxon>Mycosphaerellaceae</taxon>
        <taxon>Pseudocercospora</taxon>
    </lineage>
</organism>
<dbReference type="CDD" id="cd18186">
    <property type="entry name" value="BTB_POZ_ZBTB_KLHL-like"/>
    <property type="match status" value="1"/>
</dbReference>
<dbReference type="SMART" id="SM00225">
    <property type="entry name" value="BTB"/>
    <property type="match status" value="1"/>
</dbReference>
<dbReference type="PANTHER" id="PTHR24413">
    <property type="entry name" value="SPECKLE-TYPE POZ PROTEIN"/>
    <property type="match status" value="1"/>
</dbReference>
<dbReference type="SUPFAM" id="SSF54695">
    <property type="entry name" value="POZ domain"/>
    <property type="match status" value="1"/>
</dbReference>
<name>A0A139HMR8_9PEZI</name>
<dbReference type="InterPro" id="IPR011333">
    <property type="entry name" value="SKP1/BTB/POZ_sf"/>
</dbReference>
<protein>
    <recommendedName>
        <fullName evidence="1">BTB domain-containing protein</fullName>
    </recommendedName>
</protein>
<reference evidence="2 3" key="1">
    <citation type="submission" date="2015-07" db="EMBL/GenBank/DDBJ databases">
        <title>Comparative genomics of the Sigatoka disease complex on banana suggests a link between parallel evolutionary changes in Pseudocercospora fijiensis and Pseudocercospora eumusae and increased virulence on the banana host.</title>
        <authorList>
            <person name="Chang T.-C."/>
            <person name="Salvucci A."/>
            <person name="Crous P.W."/>
            <person name="Stergiopoulos I."/>
        </authorList>
    </citation>
    <scope>NUCLEOTIDE SEQUENCE [LARGE SCALE GENOMIC DNA]</scope>
    <source>
        <strain evidence="2 3">CBS 114824</strain>
    </source>
</reference>
<dbReference type="OrthoDB" id="6359816at2759"/>
<dbReference type="Pfam" id="PF00651">
    <property type="entry name" value="BTB"/>
    <property type="match status" value="1"/>
</dbReference>
<dbReference type="Gene3D" id="3.30.710.10">
    <property type="entry name" value="Potassium Channel Kv1.1, Chain A"/>
    <property type="match status" value="1"/>
</dbReference>
<evidence type="ECO:0000259" key="1">
    <source>
        <dbReference type="PROSITE" id="PS50097"/>
    </source>
</evidence>
<dbReference type="AlphaFoldDB" id="A0A139HMR8"/>
<dbReference type="EMBL" id="LFZN01000028">
    <property type="protein sequence ID" value="KXT03677.1"/>
    <property type="molecule type" value="Genomic_DNA"/>
</dbReference>